<evidence type="ECO:0000256" key="16">
    <source>
        <dbReference type="ARBA" id="ARBA00048535"/>
    </source>
</evidence>
<evidence type="ECO:0000256" key="14">
    <source>
        <dbReference type="ARBA" id="ARBA00048170"/>
    </source>
</evidence>
<name>A0AA39FLW9_9HYME</name>
<evidence type="ECO:0000256" key="4">
    <source>
        <dbReference type="ARBA" id="ARBA00039060"/>
    </source>
</evidence>
<evidence type="ECO:0000256" key="21">
    <source>
        <dbReference type="ARBA" id="ARBA00049188"/>
    </source>
</evidence>
<dbReference type="GO" id="GO:0016404">
    <property type="term" value="F:15-hydroxyprostaglandin dehydrogenase (NAD+) activity"/>
    <property type="evidence" value="ECO:0007669"/>
    <property type="project" value="UniProtKB-EC"/>
</dbReference>
<dbReference type="InterPro" id="IPR002347">
    <property type="entry name" value="SDR_fam"/>
</dbReference>
<dbReference type="PANTHER" id="PTHR44229">
    <property type="entry name" value="15-HYDROXYPROSTAGLANDIN DEHYDROGENASE [NAD(+)]"/>
    <property type="match status" value="1"/>
</dbReference>
<evidence type="ECO:0000256" key="13">
    <source>
        <dbReference type="ARBA" id="ARBA00048144"/>
    </source>
</evidence>
<evidence type="ECO:0000256" key="19">
    <source>
        <dbReference type="ARBA" id="ARBA00048921"/>
    </source>
</evidence>
<evidence type="ECO:0000313" key="24">
    <source>
        <dbReference type="Proteomes" id="UP001168990"/>
    </source>
</evidence>
<comment type="catalytic activity">
    <reaction evidence="13">
        <text>(11R)-hydroxy-(5Z,8Z,12E,14Z)-eicosatetraenoate + NAD(+) = 11-oxo-(5Z,8Z,12E,14Z)-eicosatetraenoate + NADH + H(+)</text>
        <dbReference type="Rhea" id="RHEA:48640"/>
        <dbReference type="ChEBI" id="CHEBI:15378"/>
        <dbReference type="ChEBI" id="CHEBI:57540"/>
        <dbReference type="ChEBI" id="CHEBI:57945"/>
        <dbReference type="ChEBI" id="CHEBI:78836"/>
        <dbReference type="ChEBI" id="CHEBI:90697"/>
    </reaction>
    <physiologicalReaction direction="left-to-right" evidence="13">
        <dbReference type="Rhea" id="RHEA:48641"/>
    </physiologicalReaction>
</comment>
<evidence type="ECO:0000256" key="3">
    <source>
        <dbReference type="ARBA" id="ARBA00038968"/>
    </source>
</evidence>
<dbReference type="GO" id="GO:0047034">
    <property type="term" value="F:15-hydroxyicosatetraenoate dehydrogenase activity"/>
    <property type="evidence" value="ECO:0007669"/>
    <property type="project" value="UniProtKB-EC"/>
</dbReference>
<evidence type="ECO:0000256" key="7">
    <source>
        <dbReference type="ARBA" id="ARBA00042026"/>
    </source>
</evidence>
<comment type="catalytic activity">
    <reaction evidence="17">
        <text>prostaglandin A1 + NAD(+) = 15-oxo-prostaglandin A1 + NADH + H(+)</text>
        <dbReference type="Rhea" id="RHEA:41263"/>
        <dbReference type="ChEBI" id="CHEBI:15378"/>
        <dbReference type="ChEBI" id="CHEBI:57398"/>
        <dbReference type="ChEBI" id="CHEBI:57540"/>
        <dbReference type="ChEBI" id="CHEBI:57945"/>
        <dbReference type="ChEBI" id="CHEBI:85072"/>
    </reaction>
    <physiologicalReaction direction="left-to-right" evidence="17">
        <dbReference type="Rhea" id="RHEA:41264"/>
    </physiologicalReaction>
</comment>
<dbReference type="PRINTS" id="PR00081">
    <property type="entry name" value="GDHRDH"/>
</dbReference>
<comment type="catalytic activity">
    <reaction evidence="11">
        <text>14-hydroxy-(4Z,7Z,10Z,12E,16Z,19Z)-docosahexaenoate + NAD(+) = 14-oxo-(4Z,7Z,10Z,12E,16Z,19Z)-docosahexaenoate + NADH + H(+)</text>
        <dbReference type="Rhea" id="RHEA:48952"/>
        <dbReference type="ChEBI" id="CHEBI:15378"/>
        <dbReference type="ChEBI" id="CHEBI:57540"/>
        <dbReference type="ChEBI" id="CHEBI:57945"/>
        <dbReference type="ChEBI" id="CHEBI:90866"/>
        <dbReference type="ChEBI" id="CHEBI:90867"/>
    </reaction>
    <physiologicalReaction direction="left-to-right" evidence="11">
        <dbReference type="Rhea" id="RHEA:48953"/>
    </physiologicalReaction>
</comment>
<dbReference type="Proteomes" id="UP001168990">
    <property type="component" value="Unassembled WGS sequence"/>
</dbReference>
<comment type="function">
    <text evidence="8">Catalyzes the NAD-dependent dehydrogenation (oxidation) of a broad array of hydroxylated polyunsaturated fatty acids (mainly eicosanoids and docosanoids, including prostaglandins, lipoxins and resolvins), yielding their corresponding keto (oxo) metabolites. Decreases the levels of the pro-proliferative prostaglandins such as prostaglandin E2 (whose activity is increased in cancer because of an increase in the expression of cyclooxygenase 2) and generates oxo-fatty acid products that can profoundly influence cell function by abrogating pro-inflammatory cytokine expression. Converts resolvins E1, D1 and D2 to their oxo products, which represents a mode of resolvin inactivation. Resolvin E1 plays important roles during the resolution phase of acute inflammation, while resolvins D1 and D2 have a unique role in obesity-induced adipose inflammation.</text>
</comment>
<comment type="catalytic activity">
    <reaction evidence="21">
        <text>resolvin E1 + NAD(+) = 18-oxo-resolvin E1 + NADH + H(+)</text>
        <dbReference type="Rhea" id="RHEA:49244"/>
        <dbReference type="ChEBI" id="CHEBI:15378"/>
        <dbReference type="ChEBI" id="CHEBI:57540"/>
        <dbReference type="ChEBI" id="CHEBI:57945"/>
        <dbReference type="ChEBI" id="CHEBI:91000"/>
        <dbReference type="ChEBI" id="CHEBI:91001"/>
    </reaction>
    <physiologicalReaction direction="left-to-right" evidence="21">
        <dbReference type="Rhea" id="RHEA:49245"/>
    </physiologicalReaction>
</comment>
<comment type="catalytic activity">
    <reaction evidence="14">
        <text>resolvin D1 + NAD(+) = 17-oxoresolvin D1 + NADH + H(+)</text>
        <dbReference type="Rhea" id="RHEA:50128"/>
        <dbReference type="ChEBI" id="CHEBI:15378"/>
        <dbReference type="ChEBI" id="CHEBI:57540"/>
        <dbReference type="ChEBI" id="CHEBI:57945"/>
        <dbReference type="ChEBI" id="CHEBI:132079"/>
        <dbReference type="ChEBI" id="CHEBI:132081"/>
    </reaction>
    <physiologicalReaction direction="left-to-right" evidence="14">
        <dbReference type="Rhea" id="RHEA:50129"/>
    </physiologicalReaction>
</comment>
<reference evidence="23" key="1">
    <citation type="journal article" date="2023" name="bioRxiv">
        <title>Scaffold-level genome assemblies of two parasitoid biocontrol wasps reveal the parthenogenesis mechanism and an associated novel virus.</title>
        <authorList>
            <person name="Inwood S."/>
            <person name="Skelly J."/>
            <person name="Guhlin J."/>
            <person name="Harrop T."/>
            <person name="Goldson S."/>
            <person name="Dearden P."/>
        </authorList>
    </citation>
    <scope>NUCLEOTIDE SEQUENCE</scope>
    <source>
        <strain evidence="23">Irish</strain>
        <tissue evidence="23">Whole body</tissue>
    </source>
</reference>
<evidence type="ECO:0000256" key="6">
    <source>
        <dbReference type="ARBA" id="ARBA00041812"/>
    </source>
</evidence>
<comment type="catalytic activity">
    <reaction evidence="16">
        <text>lipoxin A4 + NAD(+) = 15-oxo-(5S,6R)-dihydroxy-(7E,9E,11Z,13E)-eicosatetraenoate + NADH + H(+)</text>
        <dbReference type="Rhea" id="RHEA:41572"/>
        <dbReference type="ChEBI" id="CHEBI:15378"/>
        <dbReference type="ChEBI" id="CHEBI:57540"/>
        <dbReference type="ChEBI" id="CHEBI:57945"/>
        <dbReference type="ChEBI" id="CHEBI:67026"/>
        <dbReference type="ChEBI" id="CHEBI:78311"/>
    </reaction>
    <physiologicalReaction direction="left-to-right" evidence="16">
        <dbReference type="Rhea" id="RHEA:41573"/>
    </physiologicalReaction>
</comment>
<sequence length="264" mass="28604">MMSAAIKDKRAIVTGGANGLGFIYVRHMLLKGAKAVAILDVDVATGTSAVEKLHVEFGQNRAVFFSTDVSKADQLKASFNKAVEHLGGLDIMINNAGILDDSKWSLMIDINIKALVQGTWMAIETMGKHKGGKGGTIINVGSIAAFLMTKYIPVYCATKSAVVSFTRSVSRNFDHTGVNIKAICPGPTDTFLMTSGAHRFPEYVNQEDGVKFMHTWPLQKPEIMAKEVMRLIEEGPNGAIWVNTVDSPTVSLNIPEYTAWGTPV</sequence>
<evidence type="ECO:0000256" key="18">
    <source>
        <dbReference type="ARBA" id="ARBA00048739"/>
    </source>
</evidence>
<evidence type="ECO:0000256" key="5">
    <source>
        <dbReference type="ARBA" id="ARBA00040276"/>
    </source>
</evidence>
<dbReference type="AlphaFoldDB" id="A0AA39FLW9"/>
<dbReference type="Gene3D" id="3.40.50.720">
    <property type="entry name" value="NAD(P)-binding Rossmann-like Domain"/>
    <property type="match status" value="1"/>
</dbReference>
<evidence type="ECO:0000256" key="10">
    <source>
        <dbReference type="ARBA" id="ARBA00047672"/>
    </source>
</evidence>
<evidence type="ECO:0000256" key="15">
    <source>
        <dbReference type="ARBA" id="ARBA00048393"/>
    </source>
</evidence>
<reference evidence="23" key="2">
    <citation type="submission" date="2023-03" db="EMBL/GenBank/DDBJ databases">
        <authorList>
            <person name="Inwood S.N."/>
            <person name="Skelly J.G."/>
            <person name="Guhlin J."/>
            <person name="Harrop T.W.R."/>
            <person name="Goldson S.G."/>
            <person name="Dearden P.K."/>
        </authorList>
    </citation>
    <scope>NUCLEOTIDE SEQUENCE</scope>
    <source>
        <strain evidence="23">Irish</strain>
        <tissue evidence="23">Whole body</tissue>
    </source>
</reference>
<accession>A0AA39FLW9</accession>
<evidence type="ECO:0000256" key="1">
    <source>
        <dbReference type="ARBA" id="ARBA00006484"/>
    </source>
</evidence>
<evidence type="ECO:0000256" key="8">
    <source>
        <dbReference type="ARBA" id="ARBA00045705"/>
    </source>
</evidence>
<gene>
    <name evidence="23" type="ORF">PV328_005214</name>
</gene>
<dbReference type="EC" id="1.1.1.141" evidence="3"/>
<dbReference type="Pfam" id="PF00106">
    <property type="entry name" value="adh_short"/>
    <property type="match status" value="1"/>
</dbReference>
<evidence type="ECO:0000313" key="23">
    <source>
        <dbReference type="EMBL" id="KAK0171815.1"/>
    </source>
</evidence>
<evidence type="ECO:0000256" key="12">
    <source>
        <dbReference type="ARBA" id="ARBA00048140"/>
    </source>
</evidence>
<dbReference type="PRINTS" id="PR00080">
    <property type="entry name" value="SDRFAMILY"/>
</dbReference>
<dbReference type="GO" id="GO:0005737">
    <property type="term" value="C:cytoplasm"/>
    <property type="evidence" value="ECO:0007669"/>
    <property type="project" value="TreeGrafter"/>
</dbReference>
<keyword evidence="2" id="KW-0560">Oxidoreductase</keyword>
<comment type="catalytic activity">
    <reaction evidence="9">
        <text>prostaglandin E1 + NAD(+) = 15-oxoprostaglandin E1 + NADH + H(+)</text>
        <dbReference type="Rhea" id="RHEA:16477"/>
        <dbReference type="ChEBI" id="CHEBI:15378"/>
        <dbReference type="ChEBI" id="CHEBI:57397"/>
        <dbReference type="ChEBI" id="CHEBI:57401"/>
        <dbReference type="ChEBI" id="CHEBI:57540"/>
        <dbReference type="ChEBI" id="CHEBI:57945"/>
    </reaction>
    <physiologicalReaction direction="left-to-right" evidence="9">
        <dbReference type="Rhea" id="RHEA:16478"/>
    </physiologicalReaction>
</comment>
<dbReference type="SUPFAM" id="SSF51735">
    <property type="entry name" value="NAD(P)-binding Rossmann-fold domains"/>
    <property type="match status" value="1"/>
</dbReference>
<comment type="catalytic activity">
    <reaction evidence="10">
        <text>resolvin D1 + NAD(+) = 8-oxoresolvin D1 + NADH + H(+)</text>
        <dbReference type="Rhea" id="RHEA:50124"/>
        <dbReference type="ChEBI" id="CHEBI:15378"/>
        <dbReference type="ChEBI" id="CHEBI:57540"/>
        <dbReference type="ChEBI" id="CHEBI:57945"/>
        <dbReference type="ChEBI" id="CHEBI:132079"/>
        <dbReference type="ChEBI" id="CHEBI:132080"/>
    </reaction>
    <physiologicalReaction direction="left-to-right" evidence="10">
        <dbReference type="Rhea" id="RHEA:50125"/>
    </physiologicalReaction>
</comment>
<comment type="catalytic activity">
    <reaction evidence="15">
        <text>resolvin D2 + NAD(+) = 7-oxoresolvin D2 + NADH + H(+)</text>
        <dbReference type="Rhea" id="RHEA:53584"/>
        <dbReference type="ChEBI" id="CHEBI:15378"/>
        <dbReference type="ChEBI" id="CHEBI:57540"/>
        <dbReference type="ChEBI" id="CHEBI:57945"/>
        <dbReference type="ChEBI" id="CHEBI:133367"/>
        <dbReference type="ChEBI" id="CHEBI:137497"/>
    </reaction>
    <physiologicalReaction direction="left-to-right" evidence="15">
        <dbReference type="Rhea" id="RHEA:53585"/>
    </physiologicalReaction>
</comment>
<protein>
    <recommendedName>
        <fullName evidence="5">15-hydroxyprostaglandin dehydrogenase [NAD(+)]</fullName>
        <ecNumber evidence="3">1.1.1.141</ecNumber>
        <ecNumber evidence="4">1.1.1.232</ecNumber>
    </recommendedName>
    <alternativeName>
        <fullName evidence="7">Eicosanoid/docosanoid dehydrogenase [NAD(+)]</fullName>
    </alternativeName>
    <alternativeName>
        <fullName evidence="6">Prostaglandin dehydrogenase 1</fullName>
    </alternativeName>
</protein>
<comment type="catalytic activity">
    <reaction evidence="12">
        <text>15-oxo-(5S,6R)-dihydroxy-(7E,9E,11Z)-eicosatrienoate + NADH + H(+) = (5S,6R,15S)-trihydroxy-(7E,9E,11Z)-eicosatrienoate + NAD(+)</text>
        <dbReference type="Rhea" id="RHEA:41596"/>
        <dbReference type="ChEBI" id="CHEBI:15378"/>
        <dbReference type="ChEBI" id="CHEBI:57540"/>
        <dbReference type="ChEBI" id="CHEBI:57945"/>
        <dbReference type="ChEBI" id="CHEBI:78325"/>
        <dbReference type="ChEBI" id="CHEBI:78329"/>
    </reaction>
    <physiologicalReaction direction="left-to-right" evidence="12">
        <dbReference type="Rhea" id="RHEA:41597"/>
    </physiologicalReaction>
</comment>
<dbReference type="PANTHER" id="PTHR44229:SF4">
    <property type="entry name" value="15-HYDROXYPROSTAGLANDIN DEHYDROGENASE [NAD(+)]"/>
    <property type="match status" value="1"/>
</dbReference>
<dbReference type="EC" id="1.1.1.232" evidence="4"/>
<evidence type="ECO:0000256" key="9">
    <source>
        <dbReference type="ARBA" id="ARBA00047325"/>
    </source>
</evidence>
<dbReference type="EMBL" id="JAQQBS010000002">
    <property type="protein sequence ID" value="KAK0171815.1"/>
    <property type="molecule type" value="Genomic_DNA"/>
</dbReference>
<organism evidence="23 24">
    <name type="scientific">Microctonus aethiopoides</name>
    <dbReference type="NCBI Taxonomy" id="144406"/>
    <lineage>
        <taxon>Eukaryota</taxon>
        <taxon>Metazoa</taxon>
        <taxon>Ecdysozoa</taxon>
        <taxon>Arthropoda</taxon>
        <taxon>Hexapoda</taxon>
        <taxon>Insecta</taxon>
        <taxon>Pterygota</taxon>
        <taxon>Neoptera</taxon>
        <taxon>Endopterygota</taxon>
        <taxon>Hymenoptera</taxon>
        <taxon>Apocrita</taxon>
        <taxon>Ichneumonoidea</taxon>
        <taxon>Braconidae</taxon>
        <taxon>Euphorinae</taxon>
        <taxon>Microctonus</taxon>
    </lineage>
</organism>
<comment type="similarity">
    <text evidence="1 22">Belongs to the short-chain dehydrogenases/reductases (SDR) family.</text>
</comment>
<comment type="catalytic activity">
    <reaction evidence="18">
        <text>prostaglandin E2 + NAD(+) = 15-oxoprostaglandin E2 + NADH + H(+)</text>
        <dbReference type="Rhea" id="RHEA:11876"/>
        <dbReference type="ChEBI" id="CHEBI:15378"/>
        <dbReference type="ChEBI" id="CHEBI:57400"/>
        <dbReference type="ChEBI" id="CHEBI:57540"/>
        <dbReference type="ChEBI" id="CHEBI:57945"/>
        <dbReference type="ChEBI" id="CHEBI:606564"/>
        <dbReference type="EC" id="1.1.1.141"/>
    </reaction>
    <physiologicalReaction direction="left-to-right" evidence="18">
        <dbReference type="Rhea" id="RHEA:11877"/>
    </physiologicalReaction>
</comment>
<proteinExistence type="inferred from homology"/>
<dbReference type="InterPro" id="IPR036291">
    <property type="entry name" value="NAD(P)-bd_dom_sf"/>
</dbReference>
<dbReference type="PROSITE" id="PS00061">
    <property type="entry name" value="ADH_SHORT"/>
    <property type="match status" value="1"/>
</dbReference>
<evidence type="ECO:0000256" key="17">
    <source>
        <dbReference type="ARBA" id="ARBA00048611"/>
    </source>
</evidence>
<evidence type="ECO:0000256" key="20">
    <source>
        <dbReference type="ARBA" id="ARBA00049151"/>
    </source>
</evidence>
<keyword evidence="24" id="KW-1185">Reference proteome</keyword>
<evidence type="ECO:0000256" key="11">
    <source>
        <dbReference type="ARBA" id="ARBA00048008"/>
    </source>
</evidence>
<comment type="caution">
    <text evidence="23">The sequence shown here is derived from an EMBL/GenBank/DDBJ whole genome shotgun (WGS) entry which is preliminary data.</text>
</comment>
<comment type="catalytic activity">
    <reaction evidence="19">
        <text>resolvin D2 + NAD(+) = 16-oxoresolvin D2 + NADH + H(+)</text>
        <dbReference type="Rhea" id="RHEA:53588"/>
        <dbReference type="ChEBI" id="CHEBI:15378"/>
        <dbReference type="ChEBI" id="CHEBI:57540"/>
        <dbReference type="ChEBI" id="CHEBI:57945"/>
        <dbReference type="ChEBI" id="CHEBI:133367"/>
        <dbReference type="ChEBI" id="CHEBI:137498"/>
    </reaction>
    <physiologicalReaction direction="left-to-right" evidence="19">
        <dbReference type="Rhea" id="RHEA:53589"/>
    </physiologicalReaction>
</comment>
<dbReference type="InterPro" id="IPR020904">
    <property type="entry name" value="Sc_DH/Rdtase_CS"/>
</dbReference>
<evidence type="ECO:0000256" key="2">
    <source>
        <dbReference type="ARBA" id="ARBA00023002"/>
    </source>
</evidence>
<evidence type="ECO:0000256" key="22">
    <source>
        <dbReference type="RuleBase" id="RU000363"/>
    </source>
</evidence>
<comment type="catalytic activity">
    <reaction evidence="20">
        <text>(15S)-hydroxy-(5Z,8Z,11Z,13E)-eicosatetraenoate + NAD(+) = 15-oxo-(5Z,8Z,11Z,13E)-eicosatetraenoate + NADH + H(+)</text>
        <dbReference type="Rhea" id="RHEA:23260"/>
        <dbReference type="ChEBI" id="CHEBI:15378"/>
        <dbReference type="ChEBI" id="CHEBI:57409"/>
        <dbReference type="ChEBI" id="CHEBI:57410"/>
        <dbReference type="ChEBI" id="CHEBI:57540"/>
        <dbReference type="ChEBI" id="CHEBI:57945"/>
        <dbReference type="EC" id="1.1.1.232"/>
    </reaction>
    <physiologicalReaction direction="left-to-right" evidence="20">
        <dbReference type="Rhea" id="RHEA:23261"/>
    </physiologicalReaction>
</comment>